<dbReference type="OrthoDB" id="4077289at2"/>
<dbReference type="EMBL" id="LLZG01000176">
    <property type="protein sequence ID" value="KUL34001.1"/>
    <property type="molecule type" value="Genomic_DNA"/>
</dbReference>
<dbReference type="Proteomes" id="UP000053923">
    <property type="component" value="Unassembled WGS sequence"/>
</dbReference>
<protein>
    <submittedName>
        <fullName evidence="1">Uncharacterized protein</fullName>
    </submittedName>
</protein>
<gene>
    <name evidence="1" type="ORF">ADL12_20965</name>
</gene>
<reference evidence="2" key="1">
    <citation type="submission" date="2015-10" db="EMBL/GenBank/DDBJ databases">
        <authorList>
            <person name="Ju K.-S."/>
            <person name="Doroghazi J.R."/>
            <person name="Metcalf W.W."/>
        </authorList>
    </citation>
    <scope>NUCLEOTIDE SEQUENCE [LARGE SCALE GENOMIC DNA]</scope>
    <source>
        <strain evidence="2">NRRL 3151</strain>
    </source>
</reference>
<keyword evidence="2" id="KW-1185">Reference proteome</keyword>
<evidence type="ECO:0000313" key="1">
    <source>
        <dbReference type="EMBL" id="KUL34001.1"/>
    </source>
</evidence>
<comment type="caution">
    <text evidence="1">The sequence shown here is derived from an EMBL/GenBank/DDBJ whole genome shotgun (WGS) entry which is preliminary data.</text>
</comment>
<accession>A0A0X3UMZ5</accession>
<dbReference type="AlphaFoldDB" id="A0A0X3UMZ5"/>
<organism evidence="1 2">
    <name type="scientific">Streptomyces regalis</name>
    <dbReference type="NCBI Taxonomy" id="68262"/>
    <lineage>
        <taxon>Bacteria</taxon>
        <taxon>Bacillati</taxon>
        <taxon>Actinomycetota</taxon>
        <taxon>Actinomycetes</taxon>
        <taxon>Kitasatosporales</taxon>
        <taxon>Streptomycetaceae</taxon>
        <taxon>Streptomyces</taxon>
    </lineage>
</organism>
<dbReference type="RefSeq" id="WP_062704203.1">
    <property type="nucleotide sequence ID" value="NZ_LLZG01000176.1"/>
</dbReference>
<sequence>MSEGSPHDILAQAELSVREFTDAEGALTEVKQRLGLAQQDVLEQVRHPREKVEPSTPRP</sequence>
<evidence type="ECO:0000313" key="2">
    <source>
        <dbReference type="Proteomes" id="UP000053923"/>
    </source>
</evidence>
<proteinExistence type="predicted"/>
<name>A0A0X3UMZ5_9ACTN</name>